<dbReference type="OrthoDB" id="4868247at2"/>
<comment type="caution">
    <text evidence="1">The sequence shown here is derived from an EMBL/GenBank/DDBJ whole genome shotgun (WGS) entry which is preliminary data.</text>
</comment>
<accession>A0A229UTX2</accession>
<evidence type="ECO:0000313" key="2">
    <source>
        <dbReference type="Proteomes" id="UP000215509"/>
    </source>
</evidence>
<protein>
    <recommendedName>
        <fullName evidence="3">GDYXXLXY domain-containing protein</fullName>
    </recommendedName>
</protein>
<name>A0A229UTX2_9BACL</name>
<dbReference type="Proteomes" id="UP000215509">
    <property type="component" value="Unassembled WGS sequence"/>
</dbReference>
<organism evidence="1 2">
    <name type="scientific">Paenibacillus rigui</name>
    <dbReference type="NCBI Taxonomy" id="554312"/>
    <lineage>
        <taxon>Bacteria</taxon>
        <taxon>Bacillati</taxon>
        <taxon>Bacillota</taxon>
        <taxon>Bacilli</taxon>
        <taxon>Bacillales</taxon>
        <taxon>Paenibacillaceae</taxon>
        <taxon>Paenibacillus</taxon>
    </lineage>
</organism>
<proteinExistence type="predicted"/>
<dbReference type="RefSeq" id="WP_094014332.1">
    <property type="nucleotide sequence ID" value="NZ_NMQW01000012.1"/>
</dbReference>
<reference evidence="1 2" key="1">
    <citation type="submission" date="2017-07" db="EMBL/GenBank/DDBJ databases">
        <title>Genome sequencing and assembly of Paenibacillus rigui.</title>
        <authorList>
            <person name="Mayilraj S."/>
        </authorList>
    </citation>
    <scope>NUCLEOTIDE SEQUENCE [LARGE SCALE GENOMIC DNA]</scope>
    <source>
        <strain evidence="1 2">JCM 16352</strain>
    </source>
</reference>
<dbReference type="InterPro" id="IPR025833">
    <property type="entry name" value="GDYXXLXY"/>
</dbReference>
<evidence type="ECO:0000313" key="1">
    <source>
        <dbReference type="EMBL" id="OXM86783.1"/>
    </source>
</evidence>
<dbReference type="Pfam" id="PF14345">
    <property type="entry name" value="GDYXXLXY"/>
    <property type="match status" value="1"/>
</dbReference>
<dbReference type="AlphaFoldDB" id="A0A229UTX2"/>
<keyword evidence="2" id="KW-1185">Reference proteome</keyword>
<dbReference type="EMBL" id="NMQW01000012">
    <property type="protein sequence ID" value="OXM86783.1"/>
    <property type="molecule type" value="Genomic_DNA"/>
</dbReference>
<evidence type="ECO:0008006" key="3">
    <source>
        <dbReference type="Google" id="ProtNLM"/>
    </source>
</evidence>
<sequence>MSGKDNSSPRRKARLVFLVLLQVLFLCGVAGSYYAVGWFGQEIRIKTAPVDPRDLLYGDYVTLSYEISQLRPELWKEAGPVPDRGRQVFVLLKPDSGSKPVYEAVGVFASKPSVQQGEVVLKGQVVSSWKQEIRVKYGLEKYYVPEGTGKELEKEAGHMVVRAKVASWGQTKIEALEPF</sequence>
<gene>
    <name evidence="1" type="ORF">CF651_08000</name>
</gene>